<gene>
    <name evidence="2" type="ORF">AB2L27_02100</name>
</gene>
<organism evidence="2 3">
    <name type="scientific">Kineococcus halophytocola</name>
    <dbReference type="NCBI Taxonomy" id="3234027"/>
    <lineage>
        <taxon>Bacteria</taxon>
        <taxon>Bacillati</taxon>
        <taxon>Actinomycetota</taxon>
        <taxon>Actinomycetes</taxon>
        <taxon>Kineosporiales</taxon>
        <taxon>Kineosporiaceae</taxon>
        <taxon>Kineococcus</taxon>
    </lineage>
</organism>
<feature type="region of interest" description="Disordered" evidence="1">
    <location>
        <begin position="65"/>
        <end position="94"/>
    </location>
</feature>
<protein>
    <submittedName>
        <fullName evidence="2">DUF6578 domain-containing protein</fullName>
    </submittedName>
</protein>
<evidence type="ECO:0000256" key="1">
    <source>
        <dbReference type="SAM" id="MobiDB-lite"/>
    </source>
</evidence>
<evidence type="ECO:0000313" key="2">
    <source>
        <dbReference type="EMBL" id="MEZ0163555.1"/>
    </source>
</evidence>
<comment type="caution">
    <text evidence="2">The sequence shown here is derived from an EMBL/GenBank/DDBJ whole genome shotgun (WGS) entry which is preliminary data.</text>
</comment>
<dbReference type="Proteomes" id="UP001565927">
    <property type="component" value="Unassembled WGS sequence"/>
</dbReference>
<evidence type="ECO:0000313" key="3">
    <source>
        <dbReference type="Proteomes" id="UP001565927"/>
    </source>
</evidence>
<dbReference type="EMBL" id="JBGFTU010000002">
    <property type="protein sequence ID" value="MEZ0163555.1"/>
    <property type="molecule type" value="Genomic_DNA"/>
</dbReference>
<name>A0ABV4GW73_9ACTN</name>
<sequence>MEVIVEVGGWEHECCGAAVERGDVVTFTCFRHLGPDGRVRLIESHHDLGADERVHGRVLDVHVVEGAGSWREQGRGGSRSEPPRPTAPTSSSPS</sequence>
<reference evidence="2 3" key="1">
    <citation type="submission" date="2024-07" db="EMBL/GenBank/DDBJ databases">
        <authorList>
            <person name="Thanompreechachai J."/>
            <person name="Duangmal K."/>
        </authorList>
    </citation>
    <scope>NUCLEOTIDE SEQUENCE [LARGE SCALE GENOMIC DNA]</scope>
    <source>
        <strain evidence="2 3">LSe6-4</strain>
    </source>
</reference>
<keyword evidence="3" id="KW-1185">Reference proteome</keyword>
<dbReference type="RefSeq" id="WP_370439809.1">
    <property type="nucleotide sequence ID" value="NZ_JBGFTU010000002.1"/>
</dbReference>
<proteinExistence type="predicted"/>
<dbReference type="Pfam" id="PF20218">
    <property type="entry name" value="DUF6578"/>
    <property type="match status" value="1"/>
</dbReference>
<accession>A0ABV4GW73</accession>
<dbReference type="InterPro" id="IPR046485">
    <property type="entry name" value="DUF6578"/>
</dbReference>